<name>A0AA90SU04_9GAMM</name>
<dbReference type="Proteomes" id="UP001178148">
    <property type="component" value="Unassembled WGS sequence"/>
</dbReference>
<protein>
    <recommendedName>
        <fullName evidence="4">N-acetyltransferase</fullName>
    </recommendedName>
</protein>
<keyword evidence="3" id="KW-1185">Reference proteome</keyword>
<evidence type="ECO:0000256" key="1">
    <source>
        <dbReference type="ARBA" id="ARBA00007274"/>
    </source>
</evidence>
<dbReference type="CDD" id="cd03358">
    <property type="entry name" value="LbH_WxcM_N_like"/>
    <property type="match status" value="1"/>
</dbReference>
<gene>
    <name evidence="2" type="ORF">QS748_13700</name>
</gene>
<dbReference type="Gene3D" id="2.160.10.10">
    <property type="entry name" value="Hexapeptide repeat proteins"/>
    <property type="match status" value="1"/>
</dbReference>
<dbReference type="AlphaFoldDB" id="A0AA90SU04"/>
<comment type="similarity">
    <text evidence="1">Belongs to the transferase hexapeptide repeat family.</text>
</comment>
<dbReference type="InterPro" id="IPR011004">
    <property type="entry name" value="Trimer_LpxA-like_sf"/>
</dbReference>
<sequence>MTTHQTSIISNNATIGGNVSIGQFTTIYDNVIIGDNVTIEGYCEIGVSNNLSEGLPLYIGNNSHIRSHSIFYEGSKFEEGLVTGHRVTVREKTAAGKNLQIGTLSDIQGHCTIGNYVRFHSNVHVGQQSKIGDFVWIFPYVVLTNDPHPPSNTLLGVKVEDYAVIATMSTVLPGITIAKGCLIAAHSSVTADTEENMLYRGVPAKKVSLTSSILLRDGSRKPAYPWVKHFQRGYPDEIVAYWKYLK</sequence>
<dbReference type="InterPro" id="IPR050179">
    <property type="entry name" value="Trans_hexapeptide_repeat"/>
</dbReference>
<comment type="caution">
    <text evidence="2">The sequence shown here is derived from an EMBL/GenBank/DDBJ whole genome shotgun (WGS) entry which is preliminary data.</text>
</comment>
<organism evidence="2 3">
    <name type="scientific">Candidatus Endonucleibacter bathymodioli</name>
    <dbReference type="NCBI Taxonomy" id="539814"/>
    <lineage>
        <taxon>Bacteria</taxon>
        <taxon>Pseudomonadati</taxon>
        <taxon>Pseudomonadota</taxon>
        <taxon>Gammaproteobacteria</taxon>
        <taxon>Oceanospirillales</taxon>
        <taxon>Endozoicomonadaceae</taxon>
        <taxon>Candidatus Endonucleibacter</taxon>
    </lineage>
</organism>
<proteinExistence type="inferred from homology"/>
<dbReference type="InterPro" id="IPR001451">
    <property type="entry name" value="Hexapep"/>
</dbReference>
<evidence type="ECO:0000313" key="2">
    <source>
        <dbReference type="EMBL" id="MDP0590175.1"/>
    </source>
</evidence>
<dbReference type="SUPFAM" id="SSF51161">
    <property type="entry name" value="Trimeric LpxA-like enzymes"/>
    <property type="match status" value="1"/>
</dbReference>
<evidence type="ECO:0000313" key="3">
    <source>
        <dbReference type="Proteomes" id="UP001178148"/>
    </source>
</evidence>
<dbReference type="Pfam" id="PF00132">
    <property type="entry name" value="Hexapep"/>
    <property type="match status" value="1"/>
</dbReference>
<reference evidence="2 3" key="1">
    <citation type="journal article" date="2023" name="bioRxiv">
        <title>An intranuclear bacterial parasite of deep-sea mussels expresses apoptosis inhibitors acquired from its host.</title>
        <authorList>
            <person name="Gonzalez Porras M.A."/>
            <person name="Assie A."/>
            <person name="Tietjen M."/>
            <person name="Violette M."/>
            <person name="Kleiner M."/>
            <person name="Gruber-Vodicka H."/>
            <person name="Dubilier N."/>
            <person name="Leisch N."/>
        </authorList>
    </citation>
    <scope>NUCLEOTIDE SEQUENCE [LARGE SCALE GENOMIC DNA]</scope>
    <source>
        <strain evidence="2">IAP13</strain>
    </source>
</reference>
<dbReference type="PANTHER" id="PTHR43300">
    <property type="entry name" value="ACETYLTRANSFERASE"/>
    <property type="match status" value="1"/>
</dbReference>
<dbReference type="EMBL" id="JASXSV010000032">
    <property type="protein sequence ID" value="MDP0590175.1"/>
    <property type="molecule type" value="Genomic_DNA"/>
</dbReference>
<dbReference type="PANTHER" id="PTHR43300:SF4">
    <property type="entry name" value="ACYL-[ACYL-CARRIER-PROTEIN]--UDP-N-ACETYLGLUCOSAMINE O-ACYLTRANSFERASE"/>
    <property type="match status" value="1"/>
</dbReference>
<accession>A0AA90SU04</accession>
<evidence type="ECO:0008006" key="4">
    <source>
        <dbReference type="Google" id="ProtNLM"/>
    </source>
</evidence>